<accession>A0A1X1V2Z5</accession>
<dbReference type="SUPFAM" id="SSF46955">
    <property type="entry name" value="Putative DNA-binding domain"/>
    <property type="match status" value="1"/>
</dbReference>
<comment type="caution">
    <text evidence="2">The sequence shown here is derived from an EMBL/GenBank/DDBJ whole genome shotgun (WGS) entry which is preliminary data.</text>
</comment>
<dbReference type="AlphaFoldDB" id="A0A1X1V2Z5"/>
<dbReference type="STRING" id="1260918.AWC06_08995"/>
<evidence type="ECO:0000313" key="2">
    <source>
        <dbReference type="EMBL" id="ORV63465.1"/>
    </source>
</evidence>
<dbReference type="EMBL" id="LQOW01000006">
    <property type="protein sequence ID" value="ORV63465.1"/>
    <property type="molecule type" value="Genomic_DNA"/>
</dbReference>
<name>A0A1X1V2Z5_9MYCO</name>
<evidence type="ECO:0000259" key="1">
    <source>
        <dbReference type="Pfam" id="PF12728"/>
    </source>
</evidence>
<gene>
    <name evidence="2" type="ORF">AWC06_08995</name>
</gene>
<dbReference type="Proteomes" id="UP000194000">
    <property type="component" value="Unassembled WGS sequence"/>
</dbReference>
<proteinExistence type="predicted"/>
<protein>
    <recommendedName>
        <fullName evidence="1">Helix-turn-helix domain-containing protein</fullName>
    </recommendedName>
</protein>
<organism evidence="2 3">
    <name type="scientific">Mycobacterium fragae</name>
    <dbReference type="NCBI Taxonomy" id="1260918"/>
    <lineage>
        <taxon>Bacteria</taxon>
        <taxon>Bacillati</taxon>
        <taxon>Actinomycetota</taxon>
        <taxon>Actinomycetes</taxon>
        <taxon>Mycobacteriales</taxon>
        <taxon>Mycobacteriaceae</taxon>
        <taxon>Mycobacterium</taxon>
    </lineage>
</organism>
<reference evidence="2 3" key="1">
    <citation type="submission" date="2016-01" db="EMBL/GenBank/DDBJ databases">
        <title>The new phylogeny of the genus Mycobacterium.</title>
        <authorList>
            <person name="Tarcisio F."/>
            <person name="Conor M."/>
            <person name="Antonella G."/>
            <person name="Elisabetta G."/>
            <person name="Giulia F.S."/>
            <person name="Sara T."/>
            <person name="Anna F."/>
            <person name="Clotilde B."/>
            <person name="Roberto B."/>
            <person name="Veronica D.S."/>
            <person name="Fabio R."/>
            <person name="Monica P."/>
            <person name="Olivier J."/>
            <person name="Enrico T."/>
            <person name="Nicola S."/>
        </authorList>
    </citation>
    <scope>NUCLEOTIDE SEQUENCE [LARGE SCALE GENOMIC DNA]</scope>
    <source>
        <strain evidence="2 3">DSM 45731</strain>
    </source>
</reference>
<dbReference type="Pfam" id="PF12728">
    <property type="entry name" value="HTH_17"/>
    <property type="match status" value="1"/>
</dbReference>
<sequence length="63" mass="7074">MSADVWLTRQEVSAREKIPVATLAQWAHKGTGPKYALFGRHARYRLSDVIAWEDEQFGGNDAA</sequence>
<feature type="domain" description="Helix-turn-helix" evidence="1">
    <location>
        <begin position="6"/>
        <end position="54"/>
    </location>
</feature>
<dbReference type="OrthoDB" id="194758at2"/>
<keyword evidence="3" id="KW-1185">Reference proteome</keyword>
<dbReference type="InterPro" id="IPR009061">
    <property type="entry name" value="DNA-bd_dom_put_sf"/>
</dbReference>
<dbReference type="InterPro" id="IPR041657">
    <property type="entry name" value="HTH_17"/>
</dbReference>
<dbReference type="RefSeq" id="WP_085194860.1">
    <property type="nucleotide sequence ID" value="NZ_JACKVI010000009.1"/>
</dbReference>
<evidence type="ECO:0000313" key="3">
    <source>
        <dbReference type="Proteomes" id="UP000194000"/>
    </source>
</evidence>